<reference evidence="1 2" key="1">
    <citation type="submission" date="2014-07" db="EMBL/GenBank/DDBJ databases">
        <title>Draft Genome Sequence of Gephyronic Acid Producer, Cystobacter violaceus Strain Cb vi76.</title>
        <authorList>
            <person name="Stevens D.C."/>
            <person name="Young J."/>
            <person name="Carmichael R."/>
            <person name="Tan J."/>
            <person name="Taylor R.E."/>
        </authorList>
    </citation>
    <scope>NUCLEOTIDE SEQUENCE [LARGE SCALE GENOMIC DNA]</scope>
    <source>
        <strain evidence="1 2">Cb vi76</strain>
    </source>
</reference>
<comment type="caution">
    <text evidence="1">The sequence shown here is derived from an EMBL/GenBank/DDBJ whole genome shotgun (WGS) entry which is preliminary data.</text>
</comment>
<protein>
    <submittedName>
        <fullName evidence="1">Uncharacterized protein</fullName>
    </submittedName>
</protein>
<evidence type="ECO:0000313" key="2">
    <source>
        <dbReference type="Proteomes" id="UP000028547"/>
    </source>
</evidence>
<evidence type="ECO:0000313" key="1">
    <source>
        <dbReference type="EMBL" id="KFA93736.1"/>
    </source>
</evidence>
<sequence length="66" mass="6881">MSRSLVSAVTAPAIGGRIQADEGASIAGKKNDLSITLNGEEFFQKLIGAALSGPLKGDCELRFTEE</sequence>
<gene>
    <name evidence="1" type="ORF">Q664_07210</name>
</gene>
<proteinExistence type="predicted"/>
<dbReference type="Proteomes" id="UP000028547">
    <property type="component" value="Unassembled WGS sequence"/>
</dbReference>
<accession>A0A084SZ51</accession>
<dbReference type="EMBL" id="JPMI01000042">
    <property type="protein sequence ID" value="KFA93736.1"/>
    <property type="molecule type" value="Genomic_DNA"/>
</dbReference>
<name>A0A084SZ51_9BACT</name>
<dbReference type="RefSeq" id="WP_152621957.1">
    <property type="nucleotide sequence ID" value="NZ_JPMI01000042.1"/>
</dbReference>
<dbReference type="AlphaFoldDB" id="A0A084SZ51"/>
<organism evidence="1 2">
    <name type="scientific">Archangium violaceum Cb vi76</name>
    <dbReference type="NCBI Taxonomy" id="1406225"/>
    <lineage>
        <taxon>Bacteria</taxon>
        <taxon>Pseudomonadati</taxon>
        <taxon>Myxococcota</taxon>
        <taxon>Myxococcia</taxon>
        <taxon>Myxococcales</taxon>
        <taxon>Cystobacterineae</taxon>
        <taxon>Archangiaceae</taxon>
        <taxon>Archangium</taxon>
    </lineage>
</organism>